<name>A0ABR0QV21_GOSAR</name>
<organism evidence="1 2">
    <name type="scientific">Gossypium arboreum</name>
    <name type="common">Tree cotton</name>
    <name type="synonym">Gossypium nanking</name>
    <dbReference type="NCBI Taxonomy" id="29729"/>
    <lineage>
        <taxon>Eukaryota</taxon>
        <taxon>Viridiplantae</taxon>
        <taxon>Streptophyta</taxon>
        <taxon>Embryophyta</taxon>
        <taxon>Tracheophyta</taxon>
        <taxon>Spermatophyta</taxon>
        <taxon>Magnoliopsida</taxon>
        <taxon>eudicotyledons</taxon>
        <taxon>Gunneridae</taxon>
        <taxon>Pentapetalae</taxon>
        <taxon>rosids</taxon>
        <taxon>malvids</taxon>
        <taxon>Malvales</taxon>
        <taxon>Malvaceae</taxon>
        <taxon>Malvoideae</taxon>
        <taxon>Gossypium</taxon>
    </lineage>
</organism>
<dbReference type="EMBL" id="JARKNE010000002">
    <property type="protein sequence ID" value="KAK5843174.1"/>
    <property type="molecule type" value="Genomic_DNA"/>
</dbReference>
<comment type="caution">
    <text evidence="1">The sequence shown here is derived from an EMBL/GenBank/DDBJ whole genome shotgun (WGS) entry which is preliminary data.</text>
</comment>
<gene>
    <name evidence="1" type="ORF">PVK06_005618</name>
</gene>
<keyword evidence="2" id="KW-1185">Reference proteome</keyword>
<reference evidence="1 2" key="1">
    <citation type="submission" date="2023-03" db="EMBL/GenBank/DDBJ databases">
        <title>WGS of Gossypium arboreum.</title>
        <authorList>
            <person name="Yu D."/>
        </authorList>
    </citation>
    <scope>NUCLEOTIDE SEQUENCE [LARGE SCALE GENOMIC DNA]</scope>
    <source>
        <tissue evidence="1">Leaf</tissue>
    </source>
</reference>
<proteinExistence type="predicted"/>
<protein>
    <submittedName>
        <fullName evidence="1">Uncharacterized protein</fullName>
    </submittedName>
</protein>
<evidence type="ECO:0000313" key="2">
    <source>
        <dbReference type="Proteomes" id="UP001358586"/>
    </source>
</evidence>
<dbReference type="Proteomes" id="UP001358586">
    <property type="component" value="Chromosome 2"/>
</dbReference>
<evidence type="ECO:0000313" key="1">
    <source>
        <dbReference type="EMBL" id="KAK5843174.1"/>
    </source>
</evidence>
<sequence>MFNRCLFRHITKDEKIVTHIQTKEGLRRGGSTYLDGIVLDFVRVTVEKDLYDLKWRDRGKMGGLIRDNGRCTA</sequence>
<accession>A0ABR0QV21</accession>